<feature type="transmembrane region" description="Helical" evidence="1">
    <location>
        <begin position="53"/>
        <end position="73"/>
    </location>
</feature>
<feature type="domain" description="DUF5808" evidence="2">
    <location>
        <begin position="326"/>
        <end position="349"/>
    </location>
</feature>
<proteinExistence type="predicted"/>
<feature type="transmembrane region" description="Helical" evidence="1">
    <location>
        <begin position="12"/>
        <end position="32"/>
    </location>
</feature>
<keyword evidence="1" id="KW-0472">Membrane</keyword>
<sequence>MTPLIAADVTAIVLVTCLMLAVPAMAGPTTPFGVRVSHARAGDPAVIAQRRAYARLALAAGACAVAVSVPLLVRGGSTSVVGATATALVVADLLLYWRSARRLRAAKLAGGWRDEQRQGVTVNTTFRTDPVRLPWSWTLPGAATLLLTAGLGWWRYGDLPATLPRFSGYGVDAARREPVTVLTAFAPVMYQLAVTLLILAVTLLLLRARPDLDAARPVGSARRYRVYLGGMARLSLLGVACLNLGLLASALQLWTVVAPSTLWTVVTYLPSVGLLVAWLVWESRVGHAGHRLPALPGEEDEDSGVTQRDDDRHWFLAGTVYVNRRDPAILLHARIGASWTVNLGHPVAWALLAVLAGAGLLAALGVIDLPVRQSGF</sequence>
<feature type="transmembrane region" description="Helical" evidence="1">
    <location>
        <begin position="260"/>
        <end position="281"/>
    </location>
</feature>
<feature type="transmembrane region" description="Helical" evidence="1">
    <location>
        <begin position="188"/>
        <end position="206"/>
    </location>
</feature>
<comment type="caution">
    <text evidence="3">The sequence shown here is derived from an EMBL/GenBank/DDBJ whole genome shotgun (WGS) entry which is preliminary data.</text>
</comment>
<dbReference type="Pfam" id="PF19124">
    <property type="entry name" value="DUF5808"/>
    <property type="match status" value="1"/>
</dbReference>
<dbReference type="RefSeq" id="WP_358130221.1">
    <property type="nucleotide sequence ID" value="NZ_JBFALK010000002.1"/>
</dbReference>
<evidence type="ECO:0000256" key="1">
    <source>
        <dbReference type="SAM" id="Phobius"/>
    </source>
</evidence>
<protein>
    <submittedName>
        <fullName evidence="3">DUF5808 domain-containing protein</fullName>
    </submittedName>
</protein>
<feature type="transmembrane region" description="Helical" evidence="1">
    <location>
        <begin position="137"/>
        <end position="156"/>
    </location>
</feature>
<dbReference type="EMBL" id="JBFALK010000002">
    <property type="protein sequence ID" value="MEV0967995.1"/>
    <property type="molecule type" value="Genomic_DNA"/>
</dbReference>
<organism evidence="3 4">
    <name type="scientific">Microtetraspora glauca</name>
    <dbReference type="NCBI Taxonomy" id="1996"/>
    <lineage>
        <taxon>Bacteria</taxon>
        <taxon>Bacillati</taxon>
        <taxon>Actinomycetota</taxon>
        <taxon>Actinomycetes</taxon>
        <taxon>Streptosporangiales</taxon>
        <taxon>Streptosporangiaceae</taxon>
        <taxon>Microtetraspora</taxon>
    </lineage>
</organism>
<evidence type="ECO:0000313" key="4">
    <source>
        <dbReference type="Proteomes" id="UP001551675"/>
    </source>
</evidence>
<name>A0ABV3G8M4_MICGL</name>
<evidence type="ECO:0000259" key="2">
    <source>
        <dbReference type="Pfam" id="PF19124"/>
    </source>
</evidence>
<reference evidence="3 4" key="1">
    <citation type="submission" date="2024-06" db="EMBL/GenBank/DDBJ databases">
        <title>The Natural Products Discovery Center: Release of the First 8490 Sequenced Strains for Exploring Actinobacteria Biosynthetic Diversity.</title>
        <authorList>
            <person name="Kalkreuter E."/>
            <person name="Kautsar S.A."/>
            <person name="Yang D."/>
            <person name="Bader C.D."/>
            <person name="Teijaro C.N."/>
            <person name="Fluegel L."/>
            <person name="Davis C.M."/>
            <person name="Simpson J.R."/>
            <person name="Lauterbach L."/>
            <person name="Steele A.D."/>
            <person name="Gui C."/>
            <person name="Meng S."/>
            <person name="Li G."/>
            <person name="Viehrig K."/>
            <person name="Ye F."/>
            <person name="Su P."/>
            <person name="Kiefer A.F."/>
            <person name="Nichols A."/>
            <person name="Cepeda A.J."/>
            <person name="Yan W."/>
            <person name="Fan B."/>
            <person name="Jiang Y."/>
            <person name="Adhikari A."/>
            <person name="Zheng C.-J."/>
            <person name="Schuster L."/>
            <person name="Cowan T.M."/>
            <person name="Smanski M.J."/>
            <person name="Chevrette M.G."/>
            <person name="De Carvalho L.P.S."/>
            <person name="Shen B."/>
        </authorList>
    </citation>
    <scope>NUCLEOTIDE SEQUENCE [LARGE SCALE GENOMIC DNA]</scope>
    <source>
        <strain evidence="3 4">NPDC050100</strain>
    </source>
</reference>
<feature type="transmembrane region" description="Helical" evidence="1">
    <location>
        <begin position="226"/>
        <end position="254"/>
    </location>
</feature>
<keyword evidence="1" id="KW-1133">Transmembrane helix</keyword>
<accession>A0ABV3G8M4</accession>
<feature type="transmembrane region" description="Helical" evidence="1">
    <location>
        <begin position="79"/>
        <end position="97"/>
    </location>
</feature>
<feature type="transmembrane region" description="Helical" evidence="1">
    <location>
        <begin position="347"/>
        <end position="367"/>
    </location>
</feature>
<gene>
    <name evidence="3" type="ORF">AB0I59_05130</name>
</gene>
<dbReference type="Proteomes" id="UP001551675">
    <property type="component" value="Unassembled WGS sequence"/>
</dbReference>
<keyword evidence="4" id="KW-1185">Reference proteome</keyword>
<keyword evidence="1" id="KW-0812">Transmembrane</keyword>
<dbReference type="InterPro" id="IPR043831">
    <property type="entry name" value="DUF5808"/>
</dbReference>
<evidence type="ECO:0000313" key="3">
    <source>
        <dbReference type="EMBL" id="MEV0967995.1"/>
    </source>
</evidence>